<dbReference type="SUPFAM" id="SSF46689">
    <property type="entry name" value="Homeodomain-like"/>
    <property type="match status" value="1"/>
</dbReference>
<keyword evidence="1" id="KW-0805">Transcription regulation</keyword>
<keyword evidence="2" id="KW-0238">DNA-binding</keyword>
<dbReference type="RefSeq" id="WP_076001515.1">
    <property type="nucleotide sequence ID" value="NZ_PKUS01000011.1"/>
</dbReference>
<dbReference type="GO" id="GO:0000976">
    <property type="term" value="F:transcription cis-regulatory region binding"/>
    <property type="evidence" value="ECO:0007669"/>
    <property type="project" value="TreeGrafter"/>
</dbReference>
<dbReference type="Gene3D" id="1.10.10.60">
    <property type="entry name" value="Homeodomain-like"/>
    <property type="match status" value="1"/>
</dbReference>
<gene>
    <name evidence="5" type="ORF">C0039_10695</name>
</gene>
<protein>
    <submittedName>
        <fullName evidence="5">AraC family transcriptional regulator</fullName>
    </submittedName>
</protein>
<dbReference type="PANTHER" id="PTHR47894">
    <property type="entry name" value="HTH-TYPE TRANSCRIPTIONAL REGULATOR GADX"/>
    <property type="match status" value="1"/>
</dbReference>
<dbReference type="Proteomes" id="UP000235005">
    <property type="component" value="Unassembled WGS sequence"/>
</dbReference>
<sequence length="337" mass="38782">MNMPSIKLYALSLKKVRTFMHRRGFDDAVLLANTELHSSDLDDPYRLISQEQARMFYRNVVDLSDDPGLGLEIGWMTSITEKGPLGLMQIVARTVLEAVEEGWASRDTYNGLIDWNYEVNADAVVHHVACQEEYEPLRIFLLERGLGMLQAHAEELAGSEAKPTKVLVDYKAQKNFKRYQEIFRCPVYFEEKVVEIHYPASYLNQKLDGHDQPAHDTLEVLQHSLLKKLSAEKDIVDEVKMALRRKPGQFPNLNQVASKLAMSPRTLRRKLGAEGVRFQDLLDNKRRKVAEDYLSNSDLTIQQIAEQCDFSDGQNFSQAYKRWTGMSPTEYRNSHRK</sequence>
<name>A0A2N5X2N4_9GAMM</name>
<comment type="caution">
    <text evidence="5">The sequence shown here is derived from an EMBL/GenBank/DDBJ whole genome shotgun (WGS) entry which is preliminary data.</text>
</comment>
<accession>A0A2N5X2N4</accession>
<dbReference type="SMART" id="SM00342">
    <property type="entry name" value="HTH_ARAC"/>
    <property type="match status" value="1"/>
</dbReference>
<dbReference type="Pfam" id="PF12833">
    <property type="entry name" value="HTH_18"/>
    <property type="match status" value="1"/>
</dbReference>
<dbReference type="Pfam" id="PF12625">
    <property type="entry name" value="Arabinose_bd"/>
    <property type="match status" value="1"/>
</dbReference>
<dbReference type="GO" id="GO:0005829">
    <property type="term" value="C:cytosol"/>
    <property type="evidence" value="ECO:0007669"/>
    <property type="project" value="TreeGrafter"/>
</dbReference>
<reference evidence="5 6" key="1">
    <citation type="submission" date="2018-01" db="EMBL/GenBank/DDBJ databases">
        <title>The draft genome sequence of Halioglobus lutimaris HF004.</title>
        <authorList>
            <person name="Du Z.-J."/>
            <person name="Shi M.-J."/>
        </authorList>
    </citation>
    <scope>NUCLEOTIDE SEQUENCE [LARGE SCALE GENOMIC DNA]</scope>
    <source>
        <strain evidence="5 6">HF004</strain>
    </source>
</reference>
<dbReference type="InterPro" id="IPR009057">
    <property type="entry name" value="Homeodomain-like_sf"/>
</dbReference>
<dbReference type="InterPro" id="IPR032687">
    <property type="entry name" value="AraC-type_N"/>
</dbReference>
<evidence type="ECO:0000256" key="1">
    <source>
        <dbReference type="ARBA" id="ARBA00023015"/>
    </source>
</evidence>
<dbReference type="AlphaFoldDB" id="A0A2N5X2N4"/>
<evidence type="ECO:0000313" key="5">
    <source>
        <dbReference type="EMBL" id="PLW68738.1"/>
    </source>
</evidence>
<keyword evidence="6" id="KW-1185">Reference proteome</keyword>
<feature type="domain" description="HTH araC/xylS-type" evidence="4">
    <location>
        <begin position="233"/>
        <end position="334"/>
    </location>
</feature>
<dbReference type="InterPro" id="IPR020449">
    <property type="entry name" value="Tscrpt_reg_AraC-type_HTH"/>
</dbReference>
<dbReference type="PROSITE" id="PS01124">
    <property type="entry name" value="HTH_ARAC_FAMILY_2"/>
    <property type="match status" value="1"/>
</dbReference>
<dbReference type="PANTHER" id="PTHR47894:SF1">
    <property type="entry name" value="HTH-TYPE TRANSCRIPTIONAL REGULATOR VQSM"/>
    <property type="match status" value="1"/>
</dbReference>
<organism evidence="5 6">
    <name type="scientific">Pseudohalioglobus lutimaris</name>
    <dbReference type="NCBI Taxonomy" id="1737061"/>
    <lineage>
        <taxon>Bacteria</taxon>
        <taxon>Pseudomonadati</taxon>
        <taxon>Pseudomonadota</taxon>
        <taxon>Gammaproteobacteria</taxon>
        <taxon>Cellvibrionales</taxon>
        <taxon>Halieaceae</taxon>
        <taxon>Pseudohalioglobus</taxon>
    </lineage>
</organism>
<dbReference type="EMBL" id="PKUS01000011">
    <property type="protein sequence ID" value="PLW68738.1"/>
    <property type="molecule type" value="Genomic_DNA"/>
</dbReference>
<dbReference type="OrthoDB" id="5582699at2"/>
<dbReference type="PRINTS" id="PR00032">
    <property type="entry name" value="HTHARAC"/>
</dbReference>
<evidence type="ECO:0000256" key="2">
    <source>
        <dbReference type="ARBA" id="ARBA00023125"/>
    </source>
</evidence>
<dbReference type="GO" id="GO:0003700">
    <property type="term" value="F:DNA-binding transcription factor activity"/>
    <property type="evidence" value="ECO:0007669"/>
    <property type="project" value="InterPro"/>
</dbReference>
<dbReference type="InterPro" id="IPR018060">
    <property type="entry name" value="HTH_AraC"/>
</dbReference>
<proteinExistence type="predicted"/>
<evidence type="ECO:0000313" key="6">
    <source>
        <dbReference type="Proteomes" id="UP000235005"/>
    </source>
</evidence>
<keyword evidence="3" id="KW-0804">Transcription</keyword>
<evidence type="ECO:0000256" key="3">
    <source>
        <dbReference type="ARBA" id="ARBA00023163"/>
    </source>
</evidence>
<evidence type="ECO:0000259" key="4">
    <source>
        <dbReference type="PROSITE" id="PS01124"/>
    </source>
</evidence>